<dbReference type="Pfam" id="PF14242">
    <property type="entry name" value="DUF4342"/>
    <property type="match status" value="1"/>
</dbReference>
<proteinExistence type="predicted"/>
<dbReference type="STRING" id="646529.Desaci_3994"/>
<gene>
    <name evidence="2" type="ordered locus">Desaci_3994</name>
</gene>
<dbReference type="SUPFAM" id="SSF46934">
    <property type="entry name" value="UBA-like"/>
    <property type="match status" value="1"/>
</dbReference>
<dbReference type="Gene3D" id="1.10.8.10">
    <property type="entry name" value="DNA helicase RuvA subunit, C-terminal domain"/>
    <property type="match status" value="1"/>
</dbReference>
<dbReference type="EMBL" id="CP003639">
    <property type="protein sequence ID" value="AFM42860.1"/>
    <property type="molecule type" value="Genomic_DNA"/>
</dbReference>
<dbReference type="HOGENOM" id="CLU_115782_2_1_9"/>
<dbReference type="InterPro" id="IPR025642">
    <property type="entry name" value="DUF4342"/>
</dbReference>
<evidence type="ECO:0000313" key="3">
    <source>
        <dbReference type="Proteomes" id="UP000002892"/>
    </source>
</evidence>
<dbReference type="Proteomes" id="UP000002892">
    <property type="component" value="Chromosome"/>
</dbReference>
<accession>I4DAN6</accession>
<dbReference type="eggNOG" id="COG1308">
    <property type="taxonomic scope" value="Bacteria"/>
</dbReference>
<protein>
    <recommendedName>
        <fullName evidence="1">DUF4342 domain-containing protein</fullName>
    </recommendedName>
</protein>
<reference evidence="2 3" key="1">
    <citation type="journal article" date="2012" name="J. Bacteriol.">
        <title>Complete genome sequences of Desulfosporosinus orientis DSM765T, Desulfosporosinus youngiae DSM17734T, Desulfosporosinus meridiei DSM13257T, and Desulfosporosinus acidiphilus DSM22704T.</title>
        <authorList>
            <person name="Pester M."/>
            <person name="Brambilla E."/>
            <person name="Alazard D."/>
            <person name="Rattei T."/>
            <person name="Weinmaier T."/>
            <person name="Han J."/>
            <person name="Lucas S."/>
            <person name="Lapidus A."/>
            <person name="Cheng J.F."/>
            <person name="Goodwin L."/>
            <person name="Pitluck S."/>
            <person name="Peters L."/>
            <person name="Ovchinnikova G."/>
            <person name="Teshima H."/>
            <person name="Detter J.C."/>
            <person name="Han C.S."/>
            <person name="Tapia R."/>
            <person name="Land M.L."/>
            <person name="Hauser L."/>
            <person name="Kyrpides N.C."/>
            <person name="Ivanova N.N."/>
            <person name="Pagani I."/>
            <person name="Huntmann M."/>
            <person name="Wei C.L."/>
            <person name="Davenport K.W."/>
            <person name="Daligault H."/>
            <person name="Chain P.S."/>
            <person name="Chen A."/>
            <person name="Mavromatis K."/>
            <person name="Markowitz V."/>
            <person name="Szeto E."/>
            <person name="Mikhailova N."/>
            <person name="Pati A."/>
            <person name="Wagner M."/>
            <person name="Woyke T."/>
            <person name="Ollivier B."/>
            <person name="Klenk H.P."/>
            <person name="Spring S."/>
            <person name="Loy A."/>
        </authorList>
    </citation>
    <scope>NUCLEOTIDE SEQUENCE [LARGE SCALE GENOMIC DNA]</scope>
    <source>
        <strain evidence="3">DSM 22704 / JCM 16185 / SJ4</strain>
    </source>
</reference>
<evidence type="ECO:0000313" key="2">
    <source>
        <dbReference type="EMBL" id="AFM42860.1"/>
    </source>
</evidence>
<organism evidence="2 3">
    <name type="scientific">Desulfosporosinus acidiphilus (strain DSM 22704 / JCM 16185 / SJ4)</name>
    <dbReference type="NCBI Taxonomy" id="646529"/>
    <lineage>
        <taxon>Bacteria</taxon>
        <taxon>Bacillati</taxon>
        <taxon>Bacillota</taxon>
        <taxon>Clostridia</taxon>
        <taxon>Eubacteriales</taxon>
        <taxon>Desulfitobacteriaceae</taxon>
        <taxon>Desulfosporosinus</taxon>
    </lineage>
</organism>
<evidence type="ECO:0000259" key="1">
    <source>
        <dbReference type="Pfam" id="PF14242"/>
    </source>
</evidence>
<feature type="domain" description="DUF4342" evidence="1">
    <location>
        <begin position="73"/>
        <end position="148"/>
    </location>
</feature>
<dbReference type="InterPro" id="IPR009060">
    <property type="entry name" value="UBA-like_sf"/>
</dbReference>
<keyword evidence="3" id="KW-1185">Reference proteome</keyword>
<dbReference type="AlphaFoldDB" id="I4DAN6"/>
<name>I4DAN6_DESAJ</name>
<dbReference type="KEGG" id="dai:Desaci_3994"/>
<sequence>MMTLDDLSELIVERKEKNLSEALWSELEKMDILRERMGIGYEEARAALNSAQGDVVKALDFLEKERDGRKPCEEFPDRGQEIWENVKAKMQEFNRTKINLKRNDTTVLSLSAPLGVALAYSVWRKPGLRMLALAGAVGAALNHFHLEVDSIDKSSYNDETFEFHG</sequence>
<dbReference type="CDD" id="cd14360">
    <property type="entry name" value="UBA_NAC_like_bac"/>
    <property type="match status" value="1"/>
</dbReference>